<dbReference type="SUPFAM" id="SSF81606">
    <property type="entry name" value="PP2C-like"/>
    <property type="match status" value="1"/>
</dbReference>
<dbReference type="GO" id="GO:0046872">
    <property type="term" value="F:metal ion binding"/>
    <property type="evidence" value="ECO:0007669"/>
    <property type="project" value="UniProtKB-KW"/>
</dbReference>
<dbReference type="RefSeq" id="XP_064756287.1">
    <property type="nucleotide sequence ID" value="XM_064897337.1"/>
</dbReference>
<dbReference type="InterPro" id="IPR015655">
    <property type="entry name" value="PP2C"/>
</dbReference>
<feature type="compositionally biased region" description="Basic and acidic residues" evidence="6">
    <location>
        <begin position="504"/>
        <end position="516"/>
    </location>
</feature>
<dbReference type="PROSITE" id="PS01032">
    <property type="entry name" value="PPM_1"/>
    <property type="match status" value="1"/>
</dbReference>
<protein>
    <submittedName>
        <fullName evidence="8">Mgpp2cl-1, protein phosphatase 2C-like protein 1</fullName>
        <ecNumber evidence="8">3.1.3.16</ecNumber>
    </submittedName>
</protein>
<dbReference type="EC" id="3.1.3.16" evidence="8"/>
<evidence type="ECO:0000313" key="9">
    <source>
        <dbReference type="Proteomes" id="UP001309876"/>
    </source>
</evidence>
<dbReference type="AlphaFoldDB" id="A0AAN7SXG2"/>
<evidence type="ECO:0000313" key="8">
    <source>
        <dbReference type="EMBL" id="KAK5083995.1"/>
    </source>
</evidence>
<feature type="region of interest" description="Disordered" evidence="6">
    <location>
        <begin position="482"/>
        <end position="516"/>
    </location>
</feature>
<sequence length="516" mass="56240">MASPTSDAKKRRSSSTAKAKEIFTQAKNSLIHGDREGPQTPIQKLSKTDAALSVPQGSNNNSAGESQPTPNSSFLVGVTEDKNKKCRRTMEDTHSYLYNFLGTPAPVLPTEGSPKQTRTNEAGINLNKIPSDPAQHVVETDNGYFAIFDGHAGTFAAEWCGKKLHVILEDLMRKNPNIPVPELLDQTFTTVDNQLEKLPLKNSGCTVVCAVLRWEDRVPTSTSATGSAAIAPLAAAAVSKAEQENEDGEVQAETKRSNSTAEVAARAIQEAKKTATRQRVLYTANVGDARIVLCRNGKALRLSYDHKGMDENEGRRISKAGGLILNNRVNGVLAVTRALGDSYLKDLVTGHPYTTETVIQPDQDEFLILACDGLWDVCSDQEAVELIRNTPSPQEASRMLVEHALGKFSTDNLSVMVVRFDSNKVRNNTSLDIGVEHEGRDKTAISEVEMIVSEARRNSGIPPEGLSLTEKDEQEIHNMVVREDNERQETGPELTPEGNAIAERQVKEKSEAGARS</sequence>
<dbReference type="GO" id="GO:0004722">
    <property type="term" value="F:protein serine/threonine phosphatase activity"/>
    <property type="evidence" value="ECO:0007669"/>
    <property type="project" value="UniProtKB-EC"/>
</dbReference>
<feature type="domain" description="PPM-type phosphatase" evidence="7">
    <location>
        <begin position="75"/>
        <end position="420"/>
    </location>
</feature>
<evidence type="ECO:0000259" key="7">
    <source>
        <dbReference type="PROSITE" id="PS51746"/>
    </source>
</evidence>
<dbReference type="GeneID" id="90022657"/>
<feature type="region of interest" description="Disordered" evidence="6">
    <location>
        <begin position="1"/>
        <end position="77"/>
    </location>
</feature>
<dbReference type="EMBL" id="JAVRRJ010000006">
    <property type="protein sequence ID" value="KAK5083995.1"/>
    <property type="molecule type" value="Genomic_DNA"/>
</dbReference>
<gene>
    <name evidence="8" type="primary">MgPP2CL-1</name>
    <name evidence="8" type="ORF">LTR05_006502</name>
</gene>
<organism evidence="8 9">
    <name type="scientific">Lithohypha guttulata</name>
    <dbReference type="NCBI Taxonomy" id="1690604"/>
    <lineage>
        <taxon>Eukaryota</taxon>
        <taxon>Fungi</taxon>
        <taxon>Dikarya</taxon>
        <taxon>Ascomycota</taxon>
        <taxon>Pezizomycotina</taxon>
        <taxon>Eurotiomycetes</taxon>
        <taxon>Chaetothyriomycetidae</taxon>
        <taxon>Chaetothyriales</taxon>
        <taxon>Trichomeriaceae</taxon>
        <taxon>Lithohypha</taxon>
    </lineage>
</organism>
<dbReference type="PANTHER" id="PTHR13832">
    <property type="entry name" value="PROTEIN PHOSPHATASE 2C"/>
    <property type="match status" value="1"/>
</dbReference>
<evidence type="ECO:0000256" key="1">
    <source>
        <dbReference type="ARBA" id="ARBA00006702"/>
    </source>
</evidence>
<dbReference type="PROSITE" id="PS51746">
    <property type="entry name" value="PPM_2"/>
    <property type="match status" value="1"/>
</dbReference>
<keyword evidence="3 5" id="KW-0378">Hydrolase</keyword>
<accession>A0AAN7SXG2</accession>
<evidence type="ECO:0000256" key="5">
    <source>
        <dbReference type="RuleBase" id="RU003465"/>
    </source>
</evidence>
<evidence type="ECO:0000256" key="4">
    <source>
        <dbReference type="ARBA" id="ARBA00022912"/>
    </source>
</evidence>
<comment type="caution">
    <text evidence="8">The sequence shown here is derived from an EMBL/GenBank/DDBJ whole genome shotgun (WGS) entry which is preliminary data.</text>
</comment>
<proteinExistence type="inferred from homology"/>
<dbReference type="Proteomes" id="UP001309876">
    <property type="component" value="Unassembled WGS sequence"/>
</dbReference>
<dbReference type="Gene3D" id="3.60.40.10">
    <property type="entry name" value="PPM-type phosphatase domain"/>
    <property type="match status" value="1"/>
</dbReference>
<dbReference type="SMART" id="SM00332">
    <property type="entry name" value="PP2Cc"/>
    <property type="match status" value="1"/>
</dbReference>
<feature type="compositionally biased region" description="Polar residues" evidence="6">
    <location>
        <begin position="55"/>
        <end position="74"/>
    </location>
</feature>
<dbReference type="CDD" id="cd00143">
    <property type="entry name" value="PP2Cc"/>
    <property type="match status" value="1"/>
</dbReference>
<reference evidence="8 9" key="1">
    <citation type="submission" date="2023-08" db="EMBL/GenBank/DDBJ databases">
        <title>Black Yeasts Isolated from many extreme environments.</title>
        <authorList>
            <person name="Coleine C."/>
            <person name="Stajich J.E."/>
            <person name="Selbmann L."/>
        </authorList>
    </citation>
    <scope>NUCLEOTIDE SEQUENCE [LARGE SCALE GENOMIC DNA]</scope>
    <source>
        <strain evidence="8 9">CCFEE 5910</strain>
    </source>
</reference>
<dbReference type="Pfam" id="PF00481">
    <property type="entry name" value="PP2C"/>
    <property type="match status" value="2"/>
</dbReference>
<evidence type="ECO:0000256" key="2">
    <source>
        <dbReference type="ARBA" id="ARBA00022723"/>
    </source>
</evidence>
<dbReference type="InterPro" id="IPR036457">
    <property type="entry name" value="PPM-type-like_dom_sf"/>
</dbReference>
<keyword evidence="9" id="KW-1185">Reference proteome</keyword>
<name>A0AAN7SXG2_9EURO</name>
<evidence type="ECO:0000256" key="3">
    <source>
        <dbReference type="ARBA" id="ARBA00022801"/>
    </source>
</evidence>
<dbReference type="InterPro" id="IPR000222">
    <property type="entry name" value="PP2C_BS"/>
</dbReference>
<dbReference type="InterPro" id="IPR001932">
    <property type="entry name" value="PPM-type_phosphatase-like_dom"/>
</dbReference>
<keyword evidence="4 5" id="KW-0904">Protein phosphatase</keyword>
<keyword evidence="2" id="KW-0479">Metal-binding</keyword>
<comment type="similarity">
    <text evidence="1 5">Belongs to the PP2C family.</text>
</comment>
<dbReference type="FunFam" id="3.60.40.10:FF:000078">
    <property type="entry name" value="Protein phosphatase 2C, putative"/>
    <property type="match status" value="1"/>
</dbReference>
<dbReference type="PANTHER" id="PTHR13832:SF837">
    <property type="entry name" value="PROTEIN PHOSPHATASE 2C-LIKE DOMAIN-CONTAINING PROTEIN 1"/>
    <property type="match status" value="1"/>
</dbReference>
<evidence type="ECO:0000256" key="6">
    <source>
        <dbReference type="SAM" id="MobiDB-lite"/>
    </source>
</evidence>